<dbReference type="SUPFAM" id="SSF56112">
    <property type="entry name" value="Protein kinase-like (PK-like)"/>
    <property type="match status" value="1"/>
</dbReference>
<feature type="domain" description="Protein kinase" evidence="3">
    <location>
        <begin position="24"/>
        <end position="274"/>
    </location>
</feature>
<dbReference type="PANTHER" id="PTHR44329">
    <property type="entry name" value="SERINE/THREONINE-PROTEIN KINASE TNNI3K-RELATED"/>
    <property type="match status" value="1"/>
</dbReference>
<keyword evidence="4" id="KW-0418">Kinase</keyword>
<dbReference type="AlphaFoldDB" id="A0A4V1BE06"/>
<name>A0A4V1BE06_9ACTN</name>
<evidence type="ECO:0000259" key="3">
    <source>
        <dbReference type="PROSITE" id="PS50011"/>
    </source>
</evidence>
<dbReference type="GO" id="GO:0005524">
    <property type="term" value="F:ATP binding"/>
    <property type="evidence" value="ECO:0007669"/>
    <property type="project" value="UniProtKB-KW"/>
</dbReference>
<dbReference type="RefSeq" id="WP_135077880.1">
    <property type="nucleotide sequence ID" value="NZ_CP038267.1"/>
</dbReference>
<sequence>MLVGRTRSLPFAPVESGEVLLPGYRVVRLLAHGKRLDTYDAWDEDRDCRVVVKVLRADRRHERDVVASVLQEGRLVTTLAHPHLVRGFEVVEQPLPAVVLETLTGATLGALVEEQPIGAADVTQLGLQLVSVLGYLHRRDWLHLDLKPGNVVVQDGRAVLIDLSLAGRPGTGRSGAGTPGYLAPEQAVGRGLSPATDVFGLGVTLSECLSGELPYGEEATWESRRRLPLVHRPHPREPVALPTDVPPELAGALRACVALDPAERPSLARLRSVLGDLAGA</sequence>
<dbReference type="CDD" id="cd14014">
    <property type="entry name" value="STKc_PknB_like"/>
    <property type="match status" value="1"/>
</dbReference>
<keyword evidence="5" id="KW-1185">Reference proteome</keyword>
<dbReference type="Gene3D" id="1.10.510.10">
    <property type="entry name" value="Transferase(Phosphotransferase) domain 1"/>
    <property type="match status" value="1"/>
</dbReference>
<evidence type="ECO:0000256" key="1">
    <source>
        <dbReference type="ARBA" id="ARBA00022741"/>
    </source>
</evidence>
<dbReference type="Pfam" id="PF00069">
    <property type="entry name" value="Pkinase"/>
    <property type="match status" value="1"/>
</dbReference>
<gene>
    <name evidence="4" type="ORF">EXE57_12245</name>
</gene>
<dbReference type="InterPro" id="IPR000719">
    <property type="entry name" value="Prot_kinase_dom"/>
</dbReference>
<dbReference type="PANTHER" id="PTHR44329:SF298">
    <property type="entry name" value="MIXED LINEAGE KINASE DOMAIN-LIKE PROTEIN"/>
    <property type="match status" value="1"/>
</dbReference>
<dbReference type="Gene3D" id="3.30.200.20">
    <property type="entry name" value="Phosphorylase Kinase, domain 1"/>
    <property type="match status" value="1"/>
</dbReference>
<dbReference type="InterPro" id="IPR011009">
    <property type="entry name" value="Kinase-like_dom_sf"/>
</dbReference>
<keyword evidence="4" id="KW-0808">Transferase</keyword>
<dbReference type="PROSITE" id="PS50011">
    <property type="entry name" value="PROTEIN_KINASE_DOM"/>
    <property type="match status" value="1"/>
</dbReference>
<evidence type="ECO:0000313" key="4">
    <source>
        <dbReference type="EMBL" id="QBR92952.1"/>
    </source>
</evidence>
<dbReference type="KEGG" id="noy:EXE57_12245"/>
<proteinExistence type="predicted"/>
<dbReference type="GO" id="GO:0004674">
    <property type="term" value="F:protein serine/threonine kinase activity"/>
    <property type="evidence" value="ECO:0007669"/>
    <property type="project" value="UniProtKB-KW"/>
</dbReference>
<evidence type="ECO:0000313" key="5">
    <source>
        <dbReference type="Proteomes" id="UP000294894"/>
    </source>
</evidence>
<protein>
    <submittedName>
        <fullName evidence="4">Serine/threonine protein kinase</fullName>
    </submittedName>
</protein>
<accession>A0A4V1BE06</accession>
<organism evidence="4 5">
    <name type="scientific">Nocardioides euryhalodurans</name>
    <dbReference type="NCBI Taxonomy" id="2518370"/>
    <lineage>
        <taxon>Bacteria</taxon>
        <taxon>Bacillati</taxon>
        <taxon>Actinomycetota</taxon>
        <taxon>Actinomycetes</taxon>
        <taxon>Propionibacteriales</taxon>
        <taxon>Nocardioidaceae</taxon>
        <taxon>Nocardioides</taxon>
    </lineage>
</organism>
<keyword evidence="2" id="KW-0067">ATP-binding</keyword>
<dbReference type="Proteomes" id="UP000294894">
    <property type="component" value="Chromosome"/>
</dbReference>
<dbReference type="SMART" id="SM00220">
    <property type="entry name" value="S_TKc"/>
    <property type="match status" value="1"/>
</dbReference>
<reference evidence="4 5" key="1">
    <citation type="submission" date="2019-03" db="EMBL/GenBank/DDBJ databases">
        <title>Three New Species of Nocardioides, Nocardioides euryhalodurans sp. nov., Nocardioides seonyuensis sp. nov. and Nocardioides eburneoflavus sp. nov., Iolated from Soil.</title>
        <authorList>
            <person name="Roh S.G."/>
            <person name="Lee C."/>
            <person name="Kim M.-K."/>
            <person name="Kim S.B."/>
        </authorList>
    </citation>
    <scope>NUCLEOTIDE SEQUENCE [LARGE SCALE GENOMIC DNA]</scope>
    <source>
        <strain evidence="4 5">MMS17-SY117</strain>
    </source>
</reference>
<dbReference type="OrthoDB" id="9762169at2"/>
<dbReference type="EMBL" id="CP038267">
    <property type="protein sequence ID" value="QBR92952.1"/>
    <property type="molecule type" value="Genomic_DNA"/>
</dbReference>
<keyword evidence="1" id="KW-0547">Nucleotide-binding</keyword>
<evidence type="ECO:0000256" key="2">
    <source>
        <dbReference type="ARBA" id="ARBA00022840"/>
    </source>
</evidence>
<keyword evidence="4" id="KW-0723">Serine/threonine-protein kinase</keyword>
<dbReference type="InterPro" id="IPR051681">
    <property type="entry name" value="Ser/Thr_Kinases-Pseudokinases"/>
</dbReference>